<organism evidence="2 3">
    <name type="scientific">Janthinobacterium agaricidamnosum NBRC 102515 = DSM 9628</name>
    <dbReference type="NCBI Taxonomy" id="1349767"/>
    <lineage>
        <taxon>Bacteria</taxon>
        <taxon>Pseudomonadati</taxon>
        <taxon>Pseudomonadota</taxon>
        <taxon>Betaproteobacteria</taxon>
        <taxon>Burkholderiales</taxon>
        <taxon>Oxalobacteraceae</taxon>
        <taxon>Janthinobacterium</taxon>
    </lineage>
</organism>
<gene>
    <name evidence="2" type="ORF">GJA_5378</name>
</gene>
<dbReference type="InterPro" id="IPR000253">
    <property type="entry name" value="FHA_dom"/>
</dbReference>
<dbReference type="eggNOG" id="COG3456">
    <property type="taxonomic scope" value="Bacteria"/>
</dbReference>
<dbReference type="RefSeq" id="WP_038497794.1">
    <property type="nucleotide sequence ID" value="NZ_BCTH01000020.1"/>
</dbReference>
<name>W0VB06_9BURK</name>
<dbReference type="eggNOG" id="COG1716">
    <property type="taxonomic scope" value="Bacteria"/>
</dbReference>
<dbReference type="KEGG" id="jag:GJA_5378"/>
<keyword evidence="3" id="KW-1185">Reference proteome</keyword>
<dbReference type="Proteomes" id="UP000027604">
    <property type="component" value="Chromosome I"/>
</dbReference>
<dbReference type="Gene3D" id="2.60.200.20">
    <property type="match status" value="1"/>
</dbReference>
<dbReference type="CDD" id="cd00060">
    <property type="entry name" value="FHA"/>
    <property type="match status" value="1"/>
</dbReference>
<dbReference type="PROSITE" id="PS50006">
    <property type="entry name" value="FHA_DOMAIN"/>
    <property type="match status" value="1"/>
</dbReference>
<evidence type="ECO:0000313" key="3">
    <source>
        <dbReference type="Proteomes" id="UP000027604"/>
    </source>
</evidence>
<dbReference type="HOGENOM" id="CLU_023667_2_1_4"/>
<feature type="domain" description="FHA" evidence="1">
    <location>
        <begin position="28"/>
        <end position="78"/>
    </location>
</feature>
<dbReference type="InterPro" id="IPR008984">
    <property type="entry name" value="SMAD_FHA_dom_sf"/>
</dbReference>
<evidence type="ECO:0000313" key="2">
    <source>
        <dbReference type="EMBL" id="CDG85974.1"/>
    </source>
</evidence>
<dbReference type="OrthoDB" id="273564at2"/>
<accession>W0VB06</accession>
<dbReference type="AlphaFoldDB" id="W0VB06"/>
<dbReference type="SMART" id="SM00240">
    <property type="entry name" value="FHA"/>
    <property type="match status" value="1"/>
</dbReference>
<sequence length="460" mass="48127">MPLTLRIQTYRNQPLAQAVECSFSEQGGSLGRAPENQLVLEDDSKYISRVHARIAFRDGGYYLTDTGGNPSVVNERPLGGGREVRLEHGHRILVGEYLLLADIWQEAPLVIAPVIAPAIAAPAYAPAAPAWPDDLASILNSVDHAHQAHPAMVDDPLGLVAPAPAFHGAYSDHVAPEKQAFSLPPVAAAVAVAAPAMIAIPAGYDPMADGFAAPAVAPPMPAAPAPVPVAVPVAAPLVVPAAVPAPAPAPVPASAPVSAPVPGAADPVLQALLEGLGLSGLRIDRPAADVARLVGALLREATAGTMDILLARALTKKESRIDMTMIAVRSNNPLKFFPAADGALTQMLTGAMNGYLEPLDAMRHAFDDLRAHEVAVIAGMRAALNAVLLRFDPAAIDAGLSQPSRLDKLLGASRKSRLWDRLVELYGVVAREADDDFQRLFGEKFSAAYAEQVARLRGAA</sequence>
<dbReference type="STRING" id="1349767.GJA_5378"/>
<dbReference type="NCBIfam" id="TIGR03354">
    <property type="entry name" value="VI_FHA"/>
    <property type="match status" value="1"/>
</dbReference>
<dbReference type="EMBL" id="HG322949">
    <property type="protein sequence ID" value="CDG85974.1"/>
    <property type="molecule type" value="Genomic_DNA"/>
</dbReference>
<reference evidence="2 3" key="1">
    <citation type="journal article" date="2015" name="Genome Announc.">
        <title>Genome Sequence of Mushroom Soft-Rot Pathogen Janthinobacterium agaricidamnosum.</title>
        <authorList>
            <person name="Graupner K."/>
            <person name="Lackner G."/>
            <person name="Hertweck C."/>
        </authorList>
    </citation>
    <scope>NUCLEOTIDE SEQUENCE [LARGE SCALE GENOMIC DNA]</scope>
    <source>
        <strain evidence="3">NBRC 102515 / DSM 9628</strain>
    </source>
</reference>
<dbReference type="InterPro" id="IPR046883">
    <property type="entry name" value="T6SS_FHA_C"/>
</dbReference>
<proteinExistence type="predicted"/>
<dbReference type="Pfam" id="PF20232">
    <property type="entry name" value="T6SS_FHA_C"/>
    <property type="match status" value="1"/>
</dbReference>
<dbReference type="Pfam" id="PF00498">
    <property type="entry name" value="FHA"/>
    <property type="match status" value="1"/>
</dbReference>
<dbReference type="InterPro" id="IPR017735">
    <property type="entry name" value="T6SS_FHA"/>
</dbReference>
<evidence type="ECO:0000259" key="1">
    <source>
        <dbReference type="PROSITE" id="PS50006"/>
    </source>
</evidence>
<protein>
    <submittedName>
        <fullName evidence="2">FHA domain protein</fullName>
    </submittedName>
</protein>
<dbReference type="SUPFAM" id="SSF49879">
    <property type="entry name" value="SMAD/FHA domain"/>
    <property type="match status" value="1"/>
</dbReference>
<dbReference type="PATRIC" id="fig|1349767.4.peg.1971"/>